<dbReference type="PROSITE" id="PS00420">
    <property type="entry name" value="SRCR_1"/>
    <property type="match status" value="1"/>
</dbReference>
<feature type="domain" description="Ig-like" evidence="9">
    <location>
        <begin position="435"/>
        <end position="518"/>
    </location>
</feature>
<feature type="domain" description="SRCR" evidence="8">
    <location>
        <begin position="23"/>
        <end position="128"/>
    </location>
</feature>
<evidence type="ECO:0000259" key="9">
    <source>
        <dbReference type="PROSITE" id="PS50835"/>
    </source>
</evidence>
<keyword evidence="2" id="KW-0677">Repeat</keyword>
<keyword evidence="1 7" id="KW-0732">Signal</keyword>
<dbReference type="PANTHER" id="PTHR48071">
    <property type="entry name" value="SRCR DOMAIN-CONTAINING PROTEIN"/>
    <property type="match status" value="1"/>
</dbReference>
<evidence type="ECO:0000256" key="4">
    <source>
        <dbReference type="ARBA" id="ARBA00023170"/>
    </source>
</evidence>
<feature type="disulfide bond" evidence="6">
    <location>
        <begin position="295"/>
        <end position="305"/>
    </location>
</feature>
<feature type="signal peptide" evidence="7">
    <location>
        <begin position="1"/>
        <end position="20"/>
    </location>
</feature>
<dbReference type="EMBL" id="UYJE01008409">
    <property type="protein sequence ID" value="VDI63673.1"/>
    <property type="molecule type" value="Genomic_DNA"/>
</dbReference>
<dbReference type="FunFam" id="3.10.250.10:FF:000007">
    <property type="entry name" value="Soluble scavenger receptor cysteine-rich domain-containing protein SSC5D"/>
    <property type="match status" value="1"/>
</dbReference>
<dbReference type="OrthoDB" id="6129797at2759"/>
<gene>
    <name evidence="10" type="ORF">MGAL_10B052084</name>
</gene>
<dbReference type="SUPFAM" id="SSF56487">
    <property type="entry name" value="SRCR-like"/>
    <property type="match status" value="4"/>
</dbReference>
<keyword evidence="4" id="KW-0675">Receptor</keyword>
<feature type="disulfide bond" evidence="6">
    <location>
        <begin position="404"/>
        <end position="414"/>
    </location>
</feature>
<dbReference type="GO" id="GO:0016020">
    <property type="term" value="C:membrane"/>
    <property type="evidence" value="ECO:0007669"/>
    <property type="project" value="InterPro"/>
</dbReference>
<evidence type="ECO:0000313" key="11">
    <source>
        <dbReference type="Proteomes" id="UP000596742"/>
    </source>
</evidence>
<protein>
    <submittedName>
        <fullName evidence="10">Uncharacterized protein</fullName>
    </submittedName>
</protein>
<proteinExistence type="predicted"/>
<organism evidence="10 11">
    <name type="scientific">Mytilus galloprovincialis</name>
    <name type="common">Mediterranean mussel</name>
    <dbReference type="NCBI Taxonomy" id="29158"/>
    <lineage>
        <taxon>Eukaryota</taxon>
        <taxon>Metazoa</taxon>
        <taxon>Spiralia</taxon>
        <taxon>Lophotrochozoa</taxon>
        <taxon>Mollusca</taxon>
        <taxon>Bivalvia</taxon>
        <taxon>Autobranchia</taxon>
        <taxon>Pteriomorphia</taxon>
        <taxon>Mytilida</taxon>
        <taxon>Mytiloidea</taxon>
        <taxon>Mytilidae</taxon>
        <taxon>Mytilinae</taxon>
        <taxon>Mytilus</taxon>
    </lineage>
</organism>
<dbReference type="InterPro" id="IPR001190">
    <property type="entry name" value="SRCR"/>
</dbReference>
<feature type="disulfide bond" evidence="6">
    <location>
        <begin position="97"/>
        <end position="107"/>
    </location>
</feature>
<reference evidence="10" key="1">
    <citation type="submission" date="2018-11" db="EMBL/GenBank/DDBJ databases">
        <authorList>
            <person name="Alioto T."/>
            <person name="Alioto T."/>
        </authorList>
    </citation>
    <scope>NUCLEOTIDE SEQUENCE</scope>
</reference>
<name>A0A8B6GG83_MYTGA</name>
<dbReference type="Proteomes" id="UP000596742">
    <property type="component" value="Unassembled WGS sequence"/>
</dbReference>
<dbReference type="Pfam" id="PF00530">
    <property type="entry name" value="SRCR"/>
    <property type="match status" value="3"/>
</dbReference>
<dbReference type="InterPro" id="IPR007110">
    <property type="entry name" value="Ig-like_dom"/>
</dbReference>
<dbReference type="SMART" id="SM00202">
    <property type="entry name" value="SR"/>
    <property type="match status" value="3"/>
</dbReference>
<comment type="caution">
    <text evidence="10">The sequence shown here is derived from an EMBL/GenBank/DDBJ whole genome shotgun (WGS) entry which is preliminary data.</text>
</comment>
<dbReference type="PRINTS" id="PR00258">
    <property type="entry name" value="SPERACTRCPTR"/>
</dbReference>
<comment type="caution">
    <text evidence="6">Lacks conserved residue(s) required for the propagation of feature annotation.</text>
</comment>
<dbReference type="PROSITE" id="PS50287">
    <property type="entry name" value="SRCR_2"/>
    <property type="match status" value="3"/>
</dbReference>
<keyword evidence="3 6" id="KW-1015">Disulfide bond</keyword>
<evidence type="ECO:0000256" key="1">
    <source>
        <dbReference type="ARBA" id="ARBA00022729"/>
    </source>
</evidence>
<evidence type="ECO:0000313" key="10">
    <source>
        <dbReference type="EMBL" id="VDI63673.1"/>
    </source>
</evidence>
<evidence type="ECO:0000259" key="8">
    <source>
        <dbReference type="PROSITE" id="PS50287"/>
    </source>
</evidence>
<dbReference type="PANTHER" id="PTHR48071:SF18">
    <property type="entry name" value="DELETED IN MALIGNANT BRAIN TUMORS 1 PROTEIN-RELATED"/>
    <property type="match status" value="1"/>
</dbReference>
<dbReference type="Gene3D" id="2.60.40.10">
    <property type="entry name" value="Immunoglobulins"/>
    <property type="match status" value="3"/>
</dbReference>
<evidence type="ECO:0000256" key="2">
    <source>
        <dbReference type="ARBA" id="ARBA00022737"/>
    </source>
</evidence>
<keyword evidence="5" id="KW-0325">Glycoprotein</keyword>
<keyword evidence="11" id="KW-1185">Reference proteome</keyword>
<dbReference type="Gene3D" id="3.10.250.10">
    <property type="entry name" value="SRCR-like domain"/>
    <property type="match status" value="3"/>
</dbReference>
<dbReference type="PROSITE" id="PS50835">
    <property type="entry name" value="IG_LIKE"/>
    <property type="match status" value="3"/>
</dbReference>
<feature type="domain" description="Ig-like" evidence="9">
    <location>
        <begin position="548"/>
        <end position="614"/>
    </location>
</feature>
<evidence type="ECO:0000256" key="6">
    <source>
        <dbReference type="PROSITE-ProRule" id="PRU00196"/>
    </source>
</evidence>
<feature type="disulfide bond" evidence="6">
    <location>
        <begin position="251"/>
        <end position="315"/>
    </location>
</feature>
<evidence type="ECO:0000256" key="3">
    <source>
        <dbReference type="ARBA" id="ARBA00023157"/>
    </source>
</evidence>
<dbReference type="AlphaFoldDB" id="A0A8B6GG83"/>
<dbReference type="InterPro" id="IPR036772">
    <property type="entry name" value="SRCR-like_dom_sf"/>
</dbReference>
<dbReference type="InterPro" id="IPR036179">
    <property type="entry name" value="Ig-like_dom_sf"/>
</dbReference>
<feature type="domain" description="Ig-like" evidence="9">
    <location>
        <begin position="623"/>
        <end position="712"/>
    </location>
</feature>
<feature type="domain" description="SRCR" evidence="8">
    <location>
        <begin position="226"/>
        <end position="328"/>
    </location>
</feature>
<dbReference type="InterPro" id="IPR013783">
    <property type="entry name" value="Ig-like_fold"/>
</dbReference>
<accession>A0A8B6GG83</accession>
<dbReference type="SUPFAM" id="SSF48726">
    <property type="entry name" value="Immunoglobulin"/>
    <property type="match status" value="3"/>
</dbReference>
<dbReference type="FunFam" id="3.10.250.10:FF:000001">
    <property type="entry name" value="Lysyl oxidase 4 isoform X1"/>
    <property type="match status" value="1"/>
</dbReference>
<feature type="chain" id="PRO_5032500946" evidence="7">
    <location>
        <begin position="21"/>
        <end position="947"/>
    </location>
</feature>
<feature type="domain" description="SRCR" evidence="8">
    <location>
        <begin position="334"/>
        <end position="432"/>
    </location>
</feature>
<sequence>MVWIILCFVFCCFTRQVADASKVRLVDGRSLHENGVDIIEGRLEVYNNYEWGNVCDDEFIDSSARVVCRMLGFDGDALVILTYRNGKRPIVLDQVQCIGSEKDLMDCPRSSWRSHDCSHEEDVGVRCEQMWSIRRLKEDSVIMFNISNLYLQVCNINIAKENICQMLGFESKIIVADIISSPQETDGFMDINCSGNEQLLSECTRTYNVYGDCMAKWTTAFRCFDQMLSHGNTPYNGRLEIYHGAQWGTVCDDGFGDSEASVVCRYLELSWNGRFSYEFKDLSDGSNYILDDIVCTGRESSIVNCRHTSWNTHNCDTKHREDVGIQCSPDEMALTLEGGNKPNEGIAQIILGKQRTNICSLEFDKKDAIVFCRELNGNYRHVIVVSRHTYNTSSYDTYQETFHCTGNETKLVHCPRYSVRCPNDSMAAIVCDPTPSSMKLEVPSPMIVNEPVNISCSASGGSPVPDIWWNCCNHDNATVILSENQVMSVLEFMPSRECNAETCTCIVHHNETTFPEIQKSEILVVYYPIRDDLNVTVPILIEHQPDILTCEVSDGNPLPDVWWTCSGIPYDNVTSIVTHNSSTSILHITPTADYHNKTCTCIGKQKNTTFEEISKTSVLHVLYSVNQITVSSTDLLAGIRSYLICRVTGGNPRPDAKWFCNGELQTYYSIKSQDAVLALMSFIPTAAHEGKRCTCVVSQPGTNFHEMSESLILRVTRVNNETTDQYLKEELNTVEETTVHQTYTSNDEILTRSVTEEYQGLNNETQNQPTEIGDSTVKETTSLRSYTNENIKTKHETEGFAGFNSESKDQSTEDAYSTLKQTTTLQSYTTNKDKKAKSSTKGYAELYNETTEQPTEREVYTANGITADQMNTTNETMIVESVTEDYGTNLKVSSTSKTKLRKEMTTSVSTGSNEEPSKAYSQYVNNTNNGTLSTAESSIFVCGCLLN</sequence>
<evidence type="ECO:0000256" key="7">
    <source>
        <dbReference type="SAM" id="SignalP"/>
    </source>
</evidence>
<evidence type="ECO:0000256" key="5">
    <source>
        <dbReference type="ARBA" id="ARBA00023180"/>
    </source>
</evidence>